<name>A0A9D1HRX9_9FIRM</name>
<evidence type="ECO:0000259" key="3">
    <source>
        <dbReference type="Pfam" id="PF00294"/>
    </source>
</evidence>
<sequence length="301" mass="33569">MERILFLGATCVDVIINIDHLPTTGEDLAVHQSSWQVGGCAYNASQAACQLGLPYLLYSPIGTGPYGKLVYDTFQQQQLPTPILRDQKNGCCYCLVEKNGERTFMSEHGTEYRYTVEDLDALKKEHFAAIYVSGLEIEENSGDLLIDYLSQTGDTPLFFAPGPRISHIPRDRLERLYTLSPILHLNESEACWAAQTTDLSIAMLLLYQKTGRPVVVTLGKNGACFYDGKTHWAKTAPVDHPVDTIGAGDGHIGMLMGQLYLKQPWPKAIARANQYARAIVQTRGSILSTTQYQHIQWEEEK</sequence>
<protein>
    <submittedName>
        <fullName evidence="4">Carbohydrate kinase family protein</fullName>
    </submittedName>
</protein>
<dbReference type="InterPro" id="IPR002139">
    <property type="entry name" value="Ribo/fructo_kinase"/>
</dbReference>
<reference evidence="4" key="2">
    <citation type="journal article" date="2021" name="PeerJ">
        <title>Extensive microbial diversity within the chicken gut microbiome revealed by metagenomics and culture.</title>
        <authorList>
            <person name="Gilroy R."/>
            <person name="Ravi A."/>
            <person name="Getino M."/>
            <person name="Pursley I."/>
            <person name="Horton D.L."/>
            <person name="Alikhan N.F."/>
            <person name="Baker D."/>
            <person name="Gharbi K."/>
            <person name="Hall N."/>
            <person name="Watson M."/>
            <person name="Adriaenssens E.M."/>
            <person name="Foster-Nyarko E."/>
            <person name="Jarju S."/>
            <person name="Secka A."/>
            <person name="Antonio M."/>
            <person name="Oren A."/>
            <person name="Chaudhuri R.R."/>
            <person name="La Ragione R."/>
            <person name="Hildebrand F."/>
            <person name="Pallen M.J."/>
        </authorList>
    </citation>
    <scope>NUCLEOTIDE SEQUENCE</scope>
    <source>
        <strain evidence="4">CHK195-11698</strain>
    </source>
</reference>
<proteinExistence type="predicted"/>
<dbReference type="InterPro" id="IPR029056">
    <property type="entry name" value="Ribokinase-like"/>
</dbReference>
<dbReference type="SUPFAM" id="SSF53613">
    <property type="entry name" value="Ribokinase-like"/>
    <property type="match status" value="1"/>
</dbReference>
<accession>A0A9D1HRX9</accession>
<dbReference type="GO" id="GO:0005829">
    <property type="term" value="C:cytosol"/>
    <property type="evidence" value="ECO:0007669"/>
    <property type="project" value="TreeGrafter"/>
</dbReference>
<reference evidence="4" key="1">
    <citation type="submission" date="2020-10" db="EMBL/GenBank/DDBJ databases">
        <authorList>
            <person name="Gilroy R."/>
        </authorList>
    </citation>
    <scope>NUCLEOTIDE SEQUENCE</scope>
    <source>
        <strain evidence="4">CHK195-11698</strain>
    </source>
</reference>
<keyword evidence="1" id="KW-0808">Transferase</keyword>
<evidence type="ECO:0000313" key="5">
    <source>
        <dbReference type="Proteomes" id="UP000824175"/>
    </source>
</evidence>
<gene>
    <name evidence="4" type="ORF">IAD15_10185</name>
</gene>
<dbReference type="GO" id="GO:0006796">
    <property type="term" value="P:phosphate-containing compound metabolic process"/>
    <property type="evidence" value="ECO:0007669"/>
    <property type="project" value="UniProtKB-ARBA"/>
</dbReference>
<feature type="domain" description="Carbohydrate kinase PfkB" evidence="3">
    <location>
        <begin position="1"/>
        <end position="288"/>
    </location>
</feature>
<evidence type="ECO:0000256" key="1">
    <source>
        <dbReference type="ARBA" id="ARBA00022679"/>
    </source>
</evidence>
<dbReference type="InterPro" id="IPR011611">
    <property type="entry name" value="PfkB_dom"/>
</dbReference>
<dbReference type="GO" id="GO:0016301">
    <property type="term" value="F:kinase activity"/>
    <property type="evidence" value="ECO:0007669"/>
    <property type="project" value="UniProtKB-KW"/>
</dbReference>
<evidence type="ECO:0000256" key="2">
    <source>
        <dbReference type="ARBA" id="ARBA00022777"/>
    </source>
</evidence>
<keyword evidence="2 4" id="KW-0418">Kinase</keyword>
<dbReference type="Gene3D" id="3.40.1190.20">
    <property type="match status" value="1"/>
</dbReference>
<dbReference type="AlphaFoldDB" id="A0A9D1HRX9"/>
<dbReference type="PANTHER" id="PTHR10584:SF166">
    <property type="entry name" value="RIBOKINASE"/>
    <property type="match status" value="1"/>
</dbReference>
<dbReference type="PRINTS" id="PR00990">
    <property type="entry name" value="RIBOKINASE"/>
</dbReference>
<comment type="caution">
    <text evidence="4">The sequence shown here is derived from an EMBL/GenBank/DDBJ whole genome shotgun (WGS) entry which is preliminary data.</text>
</comment>
<organism evidence="4 5">
    <name type="scientific">Candidatus Fimiplasma intestinipullorum</name>
    <dbReference type="NCBI Taxonomy" id="2840825"/>
    <lineage>
        <taxon>Bacteria</taxon>
        <taxon>Bacillati</taxon>
        <taxon>Bacillota</taxon>
        <taxon>Clostridia</taxon>
        <taxon>Eubacteriales</taxon>
        <taxon>Candidatus Fimiplasma</taxon>
    </lineage>
</organism>
<dbReference type="PANTHER" id="PTHR10584">
    <property type="entry name" value="SUGAR KINASE"/>
    <property type="match status" value="1"/>
</dbReference>
<evidence type="ECO:0000313" key="4">
    <source>
        <dbReference type="EMBL" id="HIU14419.1"/>
    </source>
</evidence>
<dbReference type="Proteomes" id="UP000824175">
    <property type="component" value="Unassembled WGS sequence"/>
</dbReference>
<dbReference type="EMBL" id="DVMJ01000089">
    <property type="protein sequence ID" value="HIU14419.1"/>
    <property type="molecule type" value="Genomic_DNA"/>
</dbReference>
<dbReference type="Pfam" id="PF00294">
    <property type="entry name" value="PfkB"/>
    <property type="match status" value="1"/>
</dbReference>